<dbReference type="RefSeq" id="WP_138644238.1">
    <property type="nucleotide sequence ID" value="NZ_VCKW01000024.1"/>
</dbReference>
<sequence>MRGRPSAVGPVRMLFAATVALAALAAPVMPGLGIQPTGIISAGGRPVAAGKAAGITVYLLRGHRLVPVVRPGLPGHPYLGLTQLGVPVTYEERRGGLRTEVPNEWEMQVRQDGMPGELAVDMIEEPARGDGSFGLWSRAALGQLACTAQTVPGVERVVLAGLFNKRHDFWTTVTCDEFEDLLS</sequence>
<evidence type="ECO:0000313" key="2">
    <source>
        <dbReference type="EMBL" id="TMR05047.1"/>
    </source>
</evidence>
<reference evidence="2 3" key="1">
    <citation type="submission" date="2019-05" db="EMBL/GenBank/DDBJ databases">
        <title>Draft genome sequence of Actinomadura sp. 14C53.</title>
        <authorList>
            <person name="Saricaoglu S."/>
            <person name="Isik K."/>
        </authorList>
    </citation>
    <scope>NUCLEOTIDE SEQUENCE [LARGE SCALE GENOMIC DNA]</scope>
    <source>
        <strain evidence="2 3">14C53</strain>
    </source>
</reference>
<proteinExistence type="predicted"/>
<comment type="caution">
    <text evidence="2">The sequence shown here is derived from an EMBL/GenBank/DDBJ whole genome shotgun (WGS) entry which is preliminary data.</text>
</comment>
<feature type="chain" id="PRO_5022835762" evidence="1">
    <location>
        <begin position="26"/>
        <end position="183"/>
    </location>
</feature>
<evidence type="ECO:0000313" key="3">
    <source>
        <dbReference type="Proteomes" id="UP000309174"/>
    </source>
</evidence>
<keyword evidence="3" id="KW-1185">Reference proteome</keyword>
<protein>
    <submittedName>
        <fullName evidence="2">Uncharacterized protein</fullName>
    </submittedName>
</protein>
<dbReference type="Proteomes" id="UP000309174">
    <property type="component" value="Unassembled WGS sequence"/>
</dbReference>
<feature type="signal peptide" evidence="1">
    <location>
        <begin position="1"/>
        <end position="25"/>
    </location>
</feature>
<evidence type="ECO:0000256" key="1">
    <source>
        <dbReference type="SAM" id="SignalP"/>
    </source>
</evidence>
<gene>
    <name evidence="2" type="ORF">ETD83_07035</name>
</gene>
<dbReference type="AlphaFoldDB" id="A0A5C4JHJ6"/>
<accession>A0A5C4JHJ6</accession>
<dbReference type="OrthoDB" id="3626511at2"/>
<name>A0A5C4JHJ6_9ACTN</name>
<dbReference type="EMBL" id="VCKW01000024">
    <property type="protein sequence ID" value="TMR05047.1"/>
    <property type="molecule type" value="Genomic_DNA"/>
</dbReference>
<organism evidence="2 3">
    <name type="scientific">Actinomadura soli</name>
    <dbReference type="NCBI Taxonomy" id="2508997"/>
    <lineage>
        <taxon>Bacteria</taxon>
        <taxon>Bacillati</taxon>
        <taxon>Actinomycetota</taxon>
        <taxon>Actinomycetes</taxon>
        <taxon>Streptosporangiales</taxon>
        <taxon>Thermomonosporaceae</taxon>
        <taxon>Actinomadura</taxon>
    </lineage>
</organism>
<keyword evidence="1" id="KW-0732">Signal</keyword>